<dbReference type="PANTHER" id="PTHR33164:SF43">
    <property type="entry name" value="HTH-TYPE TRANSCRIPTIONAL REPRESSOR YETL"/>
    <property type="match status" value="1"/>
</dbReference>
<evidence type="ECO:0000256" key="1">
    <source>
        <dbReference type="SAM" id="MobiDB-lite"/>
    </source>
</evidence>
<keyword evidence="4" id="KW-1185">Reference proteome</keyword>
<dbReference type="Gene3D" id="1.10.10.10">
    <property type="entry name" value="Winged helix-like DNA-binding domain superfamily/Winged helix DNA-binding domain"/>
    <property type="match status" value="1"/>
</dbReference>
<dbReference type="PROSITE" id="PS50995">
    <property type="entry name" value="HTH_MARR_2"/>
    <property type="match status" value="1"/>
</dbReference>
<dbReference type="RefSeq" id="WP_229701375.1">
    <property type="nucleotide sequence ID" value="NZ_BMMV01000035.1"/>
</dbReference>
<dbReference type="InterPro" id="IPR036390">
    <property type="entry name" value="WH_DNA-bd_sf"/>
</dbReference>
<dbReference type="Pfam" id="PF12802">
    <property type="entry name" value="MarR_2"/>
    <property type="match status" value="1"/>
</dbReference>
<evidence type="ECO:0000313" key="4">
    <source>
        <dbReference type="Proteomes" id="UP000660265"/>
    </source>
</evidence>
<feature type="region of interest" description="Disordered" evidence="1">
    <location>
        <begin position="132"/>
        <end position="158"/>
    </location>
</feature>
<comment type="caution">
    <text evidence="3">The sequence shown here is derived from an EMBL/GenBank/DDBJ whole genome shotgun (WGS) entry which is preliminary data.</text>
</comment>
<dbReference type="EMBL" id="BMMV01000035">
    <property type="protein sequence ID" value="GGK27670.1"/>
    <property type="molecule type" value="Genomic_DNA"/>
</dbReference>
<gene>
    <name evidence="3" type="ORF">GCM10011583_69620</name>
</gene>
<dbReference type="InterPro" id="IPR000835">
    <property type="entry name" value="HTH_MarR-typ"/>
</dbReference>
<reference evidence="4" key="1">
    <citation type="journal article" date="2019" name="Int. J. Syst. Evol. Microbiol.">
        <title>The Global Catalogue of Microorganisms (GCM) 10K type strain sequencing project: providing services to taxonomists for standard genome sequencing and annotation.</title>
        <authorList>
            <consortium name="The Broad Institute Genomics Platform"/>
            <consortium name="The Broad Institute Genome Sequencing Center for Infectious Disease"/>
            <person name="Wu L."/>
            <person name="Ma J."/>
        </authorList>
    </citation>
    <scope>NUCLEOTIDE SEQUENCE [LARGE SCALE GENOMIC DNA]</scope>
    <source>
        <strain evidence="4">CGMCC 4.7275</strain>
    </source>
</reference>
<dbReference type="SMART" id="SM00347">
    <property type="entry name" value="HTH_MARR"/>
    <property type="match status" value="1"/>
</dbReference>
<dbReference type="InterPro" id="IPR039422">
    <property type="entry name" value="MarR/SlyA-like"/>
</dbReference>
<evidence type="ECO:0000259" key="2">
    <source>
        <dbReference type="PROSITE" id="PS50995"/>
    </source>
</evidence>
<protein>
    <recommendedName>
        <fullName evidence="2">HTH marR-type domain-containing protein</fullName>
    </recommendedName>
</protein>
<dbReference type="PANTHER" id="PTHR33164">
    <property type="entry name" value="TRANSCRIPTIONAL REGULATOR, MARR FAMILY"/>
    <property type="match status" value="1"/>
</dbReference>
<dbReference type="Proteomes" id="UP000660265">
    <property type="component" value="Unassembled WGS sequence"/>
</dbReference>
<dbReference type="InterPro" id="IPR036388">
    <property type="entry name" value="WH-like_DNA-bd_sf"/>
</dbReference>
<organism evidence="3 4">
    <name type="scientific">Streptomyces camponoticapitis</name>
    <dbReference type="NCBI Taxonomy" id="1616125"/>
    <lineage>
        <taxon>Bacteria</taxon>
        <taxon>Bacillati</taxon>
        <taxon>Actinomycetota</taxon>
        <taxon>Actinomycetes</taxon>
        <taxon>Kitasatosporales</taxon>
        <taxon>Streptomycetaceae</taxon>
        <taxon>Streptomyces</taxon>
    </lineage>
</organism>
<proteinExistence type="predicted"/>
<feature type="compositionally biased region" description="Polar residues" evidence="1">
    <location>
        <begin position="148"/>
        <end position="158"/>
    </location>
</feature>
<evidence type="ECO:0000313" key="3">
    <source>
        <dbReference type="EMBL" id="GGK27670.1"/>
    </source>
</evidence>
<sequence>MAGVDEATDRGSVALLMVAAGRMLSRRVEDELAELGLTLRHYGALAHLSHRSDLSYSDLARRAGITTQSMHATVRALEQRGAVTRTLPGHGHAARLEVTEEGRRLLTEAGEATARLDRELFGHLSEDERDGLRLGLSALAPPSDRSRGTSQRNSPSEG</sequence>
<name>A0ABQ2EV39_9ACTN</name>
<accession>A0ABQ2EV39</accession>
<dbReference type="SUPFAM" id="SSF46785">
    <property type="entry name" value="Winged helix' DNA-binding domain"/>
    <property type="match status" value="1"/>
</dbReference>
<feature type="domain" description="HTH marR-type" evidence="2">
    <location>
        <begin position="10"/>
        <end position="141"/>
    </location>
</feature>